<keyword evidence="10" id="KW-1185">Reference proteome</keyword>
<sequence>MTTTPPDAPHEPQQSSGPGSHGGPRVTGDEMRDLARLRRSRTDRHVAGVAGGLGRHLDIDPVIIRVAFVVLTFFGGAGLMAYGALWLLVPEEDTDEAVFDLDARTRNVALIGIGILAALLTAGDVWGGPGWFPWPLIFLGLIAWVLITSRERRRARRANRGSWTPPPAGYYQRGTMSGWVGTPGPGAPGAAQAATAQATAAQAAAQAGAPSTSAPVAPPSGGAGSTAAPSAGPSAGPSAPVRAPGPAPYAGTPGTPYTSAAAPAGPVHPAYYAPPRPRPRDPRKAGPILFWFTLALILLAEGVLGTLDLAGVPVVDSAYPALALGITALMLLVGAFYGRAGGLILVGLLATLVTVGATVAGEYDGGRIDKTPLTAAQVDDSYSLDSGEVIVDLSRVRDVENLDGRDIQVHAGMGRVEVVLPDGVDVAIDAHTDGPGHLSILGGDKGGVNVEERASVDGGVGAPQLDLEAWVGVGEVEVRTR</sequence>
<dbReference type="Pfam" id="PF04024">
    <property type="entry name" value="PspC"/>
    <property type="match status" value="1"/>
</dbReference>
<feature type="compositionally biased region" description="Low complexity" evidence="6">
    <location>
        <begin position="188"/>
        <end position="215"/>
    </location>
</feature>
<feature type="transmembrane region" description="Helical" evidence="7">
    <location>
        <begin position="319"/>
        <end position="337"/>
    </location>
</feature>
<dbReference type="InterPro" id="IPR007168">
    <property type="entry name" value="Phageshock_PspC_N"/>
</dbReference>
<protein>
    <submittedName>
        <fullName evidence="9">PspC domain-containing protein</fullName>
    </submittedName>
</protein>
<evidence type="ECO:0000256" key="6">
    <source>
        <dbReference type="SAM" id="MobiDB-lite"/>
    </source>
</evidence>
<dbReference type="EMBL" id="SDKM01000042">
    <property type="protein sequence ID" value="RYP82777.1"/>
    <property type="molecule type" value="Genomic_DNA"/>
</dbReference>
<feature type="region of interest" description="Disordered" evidence="6">
    <location>
        <begin position="174"/>
        <end position="257"/>
    </location>
</feature>
<feature type="transmembrane region" description="Helical" evidence="7">
    <location>
        <begin position="62"/>
        <end position="88"/>
    </location>
</feature>
<reference evidence="9 10" key="1">
    <citation type="submission" date="2019-01" db="EMBL/GenBank/DDBJ databases">
        <title>Nocardioides guangzhouensis sp. nov., an actinobacterium isolated from soil.</title>
        <authorList>
            <person name="Fu Y."/>
            <person name="Cai Y."/>
            <person name="Lin Z."/>
            <person name="Chen P."/>
        </authorList>
    </citation>
    <scope>NUCLEOTIDE SEQUENCE [LARGE SCALE GENOMIC DNA]</scope>
    <source>
        <strain evidence="9 10">130</strain>
    </source>
</reference>
<proteinExistence type="predicted"/>
<feature type="region of interest" description="Disordered" evidence="6">
    <location>
        <begin position="1"/>
        <end position="28"/>
    </location>
</feature>
<gene>
    <name evidence="9" type="ORF">EKO23_21035</name>
</gene>
<evidence type="ECO:0000256" key="5">
    <source>
        <dbReference type="ARBA" id="ARBA00023136"/>
    </source>
</evidence>
<evidence type="ECO:0000256" key="2">
    <source>
        <dbReference type="ARBA" id="ARBA00022475"/>
    </source>
</evidence>
<keyword evidence="4 7" id="KW-1133">Transmembrane helix</keyword>
<evidence type="ECO:0000256" key="1">
    <source>
        <dbReference type="ARBA" id="ARBA00004162"/>
    </source>
</evidence>
<dbReference type="RefSeq" id="WP_134720398.1">
    <property type="nucleotide sequence ID" value="NZ_SDKM01000042.1"/>
</dbReference>
<dbReference type="PANTHER" id="PTHR33885:SF3">
    <property type="entry name" value="PHAGE SHOCK PROTEIN C"/>
    <property type="match status" value="1"/>
</dbReference>
<evidence type="ECO:0000313" key="10">
    <source>
        <dbReference type="Proteomes" id="UP000295198"/>
    </source>
</evidence>
<accession>A0A4Q4Z4W1</accession>
<dbReference type="Proteomes" id="UP000295198">
    <property type="component" value="Unassembled WGS sequence"/>
</dbReference>
<evidence type="ECO:0000256" key="7">
    <source>
        <dbReference type="SAM" id="Phobius"/>
    </source>
</evidence>
<evidence type="ECO:0000256" key="4">
    <source>
        <dbReference type="ARBA" id="ARBA00022989"/>
    </source>
</evidence>
<evidence type="ECO:0000313" key="9">
    <source>
        <dbReference type="EMBL" id="RYP82777.1"/>
    </source>
</evidence>
<feature type="compositionally biased region" description="Low complexity" evidence="6">
    <location>
        <begin position="225"/>
        <end position="257"/>
    </location>
</feature>
<feature type="transmembrane region" description="Helical" evidence="7">
    <location>
        <begin position="108"/>
        <end position="126"/>
    </location>
</feature>
<feature type="transmembrane region" description="Helical" evidence="7">
    <location>
        <begin position="288"/>
        <end position="307"/>
    </location>
</feature>
<feature type="transmembrane region" description="Helical" evidence="7">
    <location>
        <begin position="132"/>
        <end position="149"/>
    </location>
</feature>
<dbReference type="OrthoDB" id="7359894at2"/>
<evidence type="ECO:0000259" key="8">
    <source>
        <dbReference type="Pfam" id="PF04024"/>
    </source>
</evidence>
<keyword evidence="2" id="KW-1003">Cell membrane</keyword>
<evidence type="ECO:0000256" key="3">
    <source>
        <dbReference type="ARBA" id="ARBA00022692"/>
    </source>
</evidence>
<comment type="caution">
    <text evidence="9">The sequence shown here is derived from an EMBL/GenBank/DDBJ whole genome shotgun (WGS) entry which is preliminary data.</text>
</comment>
<organism evidence="9 10">
    <name type="scientific">Nocardioides guangzhouensis</name>
    <dbReference type="NCBI Taxonomy" id="2497878"/>
    <lineage>
        <taxon>Bacteria</taxon>
        <taxon>Bacillati</taxon>
        <taxon>Actinomycetota</taxon>
        <taxon>Actinomycetes</taxon>
        <taxon>Propionibacteriales</taxon>
        <taxon>Nocardioidaceae</taxon>
        <taxon>Nocardioides</taxon>
    </lineage>
</organism>
<name>A0A4Q4Z4W1_9ACTN</name>
<comment type="subcellular location">
    <subcellularLocation>
        <location evidence="1">Cell membrane</location>
        <topology evidence="1">Single-pass membrane protein</topology>
    </subcellularLocation>
</comment>
<dbReference type="InterPro" id="IPR052027">
    <property type="entry name" value="PspC"/>
</dbReference>
<dbReference type="GO" id="GO:0005886">
    <property type="term" value="C:plasma membrane"/>
    <property type="evidence" value="ECO:0007669"/>
    <property type="project" value="UniProtKB-SubCell"/>
</dbReference>
<keyword evidence="3 7" id="KW-0812">Transmembrane</keyword>
<feature type="transmembrane region" description="Helical" evidence="7">
    <location>
        <begin position="344"/>
        <end position="363"/>
    </location>
</feature>
<keyword evidence="5 7" id="KW-0472">Membrane</keyword>
<feature type="domain" description="Phage shock protein PspC N-terminal" evidence="8">
    <location>
        <begin position="36"/>
        <end position="92"/>
    </location>
</feature>
<dbReference type="PANTHER" id="PTHR33885">
    <property type="entry name" value="PHAGE SHOCK PROTEIN C"/>
    <property type="match status" value="1"/>
</dbReference>
<dbReference type="AlphaFoldDB" id="A0A4Q4Z4W1"/>